<dbReference type="InterPro" id="IPR001807">
    <property type="entry name" value="ClC"/>
</dbReference>
<dbReference type="Proteomes" id="UP000319383">
    <property type="component" value="Chromosome"/>
</dbReference>
<keyword evidence="3 10" id="KW-0812">Transmembrane</keyword>
<evidence type="ECO:0000256" key="4">
    <source>
        <dbReference type="ARBA" id="ARBA00022989"/>
    </source>
</evidence>
<protein>
    <submittedName>
        <fullName evidence="11">H(+)/Cl(-) exchange transporter ClcA</fullName>
    </submittedName>
</protein>
<evidence type="ECO:0000313" key="12">
    <source>
        <dbReference type="Proteomes" id="UP000319383"/>
    </source>
</evidence>
<sequence length="570" mass="59825">MTNLVDSTTPKPLSIWIMALLAVAVGLIGGFGAVIFRGMIAIVHNLLFLGTFSYQYDANIHTPTPSPWGAWIILVPVLGAVGVAFLVKTFAPEAKGHGVPEVMDAVYYGKGAIRPVVAAVKSCASALSIGSGGSVGREGPIIQIGAAFGSSLGQLIPMPTHQRVTLIAAGGGAGIAATFNTPIGGGLFAMELMMTSIRAKSVLPVFIATAVATWIGREFLGMNPAFDVPTIQHPSGHPLFWAMFPLLVVFGIVIGLASALFVRSIYWTEDLFDKMPGNYYTRHMLGMLTVGVIMWLLMNQAGHYYIQGVGYATVQDVLQNTLEAPGFLLLLVALKLVATNLTLGSGASGGVFSPSLFIGACLGGCLGTIVRWIDPGFPVEPSIFAVAGMAGMIGGTTGAVATGSIMMFEMTRDLDAVVPILLTVGIAWTVRKRISSPSIYTLKLLRRGHNVPEGLMSDMPAALTAKQAMTTEFSTTTANDDSVPTEAAPDGTFVVQCEGNTVRGVQPGKSCVFVEESSSLTNVLADLDDTGADVALVFRDGSEHAADDVVGVITHDLIARTLGRSATLYR</sequence>
<dbReference type="PANTHER" id="PTHR43427">
    <property type="entry name" value="CHLORIDE CHANNEL PROTEIN CLC-E"/>
    <property type="match status" value="1"/>
</dbReference>
<feature type="transmembrane region" description="Helical" evidence="10">
    <location>
        <begin position="38"/>
        <end position="56"/>
    </location>
</feature>
<keyword evidence="7" id="KW-0869">Chloride channel</keyword>
<evidence type="ECO:0000256" key="1">
    <source>
        <dbReference type="ARBA" id="ARBA00004141"/>
    </source>
</evidence>
<keyword evidence="5" id="KW-0406">Ion transport</keyword>
<keyword evidence="4 10" id="KW-1133">Transmembrane helix</keyword>
<gene>
    <name evidence="11" type="primary">clcA_1</name>
    <name evidence="11" type="ORF">Mal52_08260</name>
</gene>
<comment type="subcellular location">
    <subcellularLocation>
        <location evidence="1">Membrane</location>
        <topology evidence="1">Multi-pass membrane protein</topology>
    </subcellularLocation>
</comment>
<dbReference type="GO" id="GO:0034707">
    <property type="term" value="C:chloride channel complex"/>
    <property type="evidence" value="ECO:0007669"/>
    <property type="project" value="UniProtKB-KW"/>
</dbReference>
<feature type="transmembrane region" description="Helical" evidence="10">
    <location>
        <begin position="283"/>
        <end position="306"/>
    </location>
</feature>
<feature type="transmembrane region" description="Helical" evidence="10">
    <location>
        <begin position="240"/>
        <end position="262"/>
    </location>
</feature>
<evidence type="ECO:0000256" key="5">
    <source>
        <dbReference type="ARBA" id="ARBA00023065"/>
    </source>
</evidence>
<dbReference type="CDD" id="cd00400">
    <property type="entry name" value="Voltage_gated_ClC"/>
    <property type="match status" value="1"/>
</dbReference>
<dbReference type="GO" id="GO:0005254">
    <property type="term" value="F:chloride channel activity"/>
    <property type="evidence" value="ECO:0007669"/>
    <property type="project" value="UniProtKB-KW"/>
</dbReference>
<keyword evidence="9" id="KW-0407">Ion channel</keyword>
<dbReference type="RefSeq" id="WP_145374428.1">
    <property type="nucleotide sequence ID" value="NZ_CP036276.1"/>
</dbReference>
<reference evidence="11 12" key="1">
    <citation type="submission" date="2019-02" db="EMBL/GenBank/DDBJ databases">
        <title>Deep-cultivation of Planctomycetes and their phenomic and genomic characterization uncovers novel biology.</title>
        <authorList>
            <person name="Wiegand S."/>
            <person name="Jogler M."/>
            <person name="Boedeker C."/>
            <person name="Pinto D."/>
            <person name="Vollmers J."/>
            <person name="Rivas-Marin E."/>
            <person name="Kohn T."/>
            <person name="Peeters S.H."/>
            <person name="Heuer A."/>
            <person name="Rast P."/>
            <person name="Oberbeckmann S."/>
            <person name="Bunk B."/>
            <person name="Jeske O."/>
            <person name="Meyerdierks A."/>
            <person name="Storesund J.E."/>
            <person name="Kallscheuer N."/>
            <person name="Luecker S."/>
            <person name="Lage O.M."/>
            <person name="Pohl T."/>
            <person name="Merkel B.J."/>
            <person name="Hornburger P."/>
            <person name="Mueller R.-W."/>
            <person name="Bruemmer F."/>
            <person name="Labrenz M."/>
            <person name="Spormann A.M."/>
            <person name="Op den Camp H."/>
            <person name="Overmann J."/>
            <person name="Amann R."/>
            <person name="Jetten M.S.M."/>
            <person name="Mascher T."/>
            <person name="Medema M.H."/>
            <person name="Devos D.P."/>
            <person name="Kaster A.-K."/>
            <person name="Ovreas L."/>
            <person name="Rohde M."/>
            <person name="Galperin M.Y."/>
            <person name="Jogler C."/>
        </authorList>
    </citation>
    <scope>NUCLEOTIDE SEQUENCE [LARGE SCALE GENOMIC DNA]</scope>
    <source>
        <strain evidence="11 12">Mal52</strain>
    </source>
</reference>
<feature type="transmembrane region" description="Helical" evidence="10">
    <location>
        <begin position="68"/>
        <end position="87"/>
    </location>
</feature>
<accession>A0A517ZIR4</accession>
<dbReference type="PANTHER" id="PTHR43427:SF6">
    <property type="entry name" value="CHLORIDE CHANNEL PROTEIN CLC-E"/>
    <property type="match status" value="1"/>
</dbReference>
<feature type="transmembrane region" description="Helical" evidence="10">
    <location>
        <begin position="13"/>
        <end position="31"/>
    </location>
</feature>
<organism evidence="11 12">
    <name type="scientific">Symmachiella dynata</name>
    <dbReference type="NCBI Taxonomy" id="2527995"/>
    <lineage>
        <taxon>Bacteria</taxon>
        <taxon>Pseudomonadati</taxon>
        <taxon>Planctomycetota</taxon>
        <taxon>Planctomycetia</taxon>
        <taxon>Planctomycetales</taxon>
        <taxon>Planctomycetaceae</taxon>
        <taxon>Symmachiella</taxon>
    </lineage>
</organism>
<dbReference type="PRINTS" id="PR00762">
    <property type="entry name" value="CLCHANNEL"/>
</dbReference>
<evidence type="ECO:0000256" key="6">
    <source>
        <dbReference type="ARBA" id="ARBA00023136"/>
    </source>
</evidence>
<feature type="transmembrane region" description="Helical" evidence="10">
    <location>
        <begin position="382"/>
        <end position="402"/>
    </location>
</feature>
<evidence type="ECO:0000256" key="3">
    <source>
        <dbReference type="ARBA" id="ARBA00022692"/>
    </source>
</evidence>
<evidence type="ECO:0000256" key="7">
    <source>
        <dbReference type="ARBA" id="ARBA00023173"/>
    </source>
</evidence>
<keyword evidence="2" id="KW-0813">Transport</keyword>
<dbReference type="KEGG" id="sdyn:Mal52_08260"/>
<evidence type="ECO:0000256" key="8">
    <source>
        <dbReference type="ARBA" id="ARBA00023214"/>
    </source>
</evidence>
<dbReference type="InterPro" id="IPR014743">
    <property type="entry name" value="Cl-channel_core"/>
</dbReference>
<dbReference type="Pfam" id="PF00654">
    <property type="entry name" value="Voltage_CLC"/>
    <property type="match status" value="1"/>
</dbReference>
<dbReference type="AlphaFoldDB" id="A0A517ZIR4"/>
<name>A0A517ZIR4_9PLAN</name>
<evidence type="ECO:0000256" key="10">
    <source>
        <dbReference type="SAM" id="Phobius"/>
    </source>
</evidence>
<dbReference type="EMBL" id="CP036276">
    <property type="protein sequence ID" value="QDU42370.1"/>
    <property type="molecule type" value="Genomic_DNA"/>
</dbReference>
<keyword evidence="6 10" id="KW-0472">Membrane</keyword>
<feature type="transmembrane region" description="Helical" evidence="10">
    <location>
        <begin position="202"/>
        <end position="220"/>
    </location>
</feature>
<evidence type="ECO:0000256" key="9">
    <source>
        <dbReference type="ARBA" id="ARBA00023303"/>
    </source>
</evidence>
<evidence type="ECO:0000256" key="2">
    <source>
        <dbReference type="ARBA" id="ARBA00022448"/>
    </source>
</evidence>
<keyword evidence="8" id="KW-0868">Chloride</keyword>
<feature type="transmembrane region" description="Helical" evidence="10">
    <location>
        <begin position="351"/>
        <end position="370"/>
    </location>
</feature>
<keyword evidence="12" id="KW-1185">Reference proteome</keyword>
<dbReference type="SUPFAM" id="SSF81340">
    <property type="entry name" value="Clc chloride channel"/>
    <property type="match status" value="1"/>
</dbReference>
<feature type="transmembrane region" description="Helical" evidence="10">
    <location>
        <begin position="326"/>
        <end position="344"/>
    </location>
</feature>
<evidence type="ECO:0000313" key="11">
    <source>
        <dbReference type="EMBL" id="QDU42370.1"/>
    </source>
</evidence>
<dbReference type="InterPro" id="IPR050368">
    <property type="entry name" value="ClC-type_chloride_channel"/>
</dbReference>
<dbReference type="Gene3D" id="1.10.3080.10">
    <property type="entry name" value="Clc chloride channel"/>
    <property type="match status" value="1"/>
</dbReference>
<proteinExistence type="predicted"/>